<keyword evidence="3" id="KW-1185">Reference proteome</keyword>
<dbReference type="RefSeq" id="XP_020436380.1">
    <property type="nucleotide sequence ID" value="XM_020574308.1"/>
</dbReference>
<reference evidence="2 3" key="1">
    <citation type="journal article" date="2011" name="Genome Res.">
        <title>Phylogeny-wide analysis of social amoeba genomes highlights ancient origins for complex intercellular communication.</title>
        <authorList>
            <person name="Heidel A.J."/>
            <person name="Lawal H.M."/>
            <person name="Felder M."/>
            <person name="Schilde C."/>
            <person name="Helps N.R."/>
            <person name="Tunggal B."/>
            <person name="Rivero F."/>
            <person name="John U."/>
            <person name="Schleicher M."/>
            <person name="Eichinger L."/>
            <person name="Platzer M."/>
            <person name="Noegel A.A."/>
            <person name="Schaap P."/>
            <person name="Gloeckner G."/>
        </authorList>
    </citation>
    <scope>NUCLEOTIDE SEQUENCE [LARGE SCALE GENOMIC DNA]</scope>
    <source>
        <strain evidence="3">ATCC 26659 / Pp 5 / PN500</strain>
    </source>
</reference>
<dbReference type="Proteomes" id="UP000001396">
    <property type="component" value="Unassembled WGS sequence"/>
</dbReference>
<comment type="caution">
    <text evidence="2">The sequence shown here is derived from an EMBL/GenBank/DDBJ whole genome shotgun (WGS) entry which is preliminary data.</text>
</comment>
<evidence type="ECO:0000256" key="1">
    <source>
        <dbReference type="SAM" id="MobiDB-lite"/>
    </source>
</evidence>
<name>D3B4L6_HETP5</name>
<dbReference type="GeneID" id="31358863"/>
<accession>D3B4L6</accession>
<evidence type="ECO:0000313" key="3">
    <source>
        <dbReference type="Proteomes" id="UP000001396"/>
    </source>
</evidence>
<organism evidence="2 3">
    <name type="scientific">Heterostelium pallidum (strain ATCC 26659 / Pp 5 / PN500)</name>
    <name type="common">Cellular slime mold</name>
    <name type="synonym">Polysphondylium pallidum</name>
    <dbReference type="NCBI Taxonomy" id="670386"/>
    <lineage>
        <taxon>Eukaryota</taxon>
        <taxon>Amoebozoa</taxon>
        <taxon>Evosea</taxon>
        <taxon>Eumycetozoa</taxon>
        <taxon>Dictyostelia</taxon>
        <taxon>Acytosteliales</taxon>
        <taxon>Acytosteliaceae</taxon>
        <taxon>Heterostelium</taxon>
    </lineage>
</organism>
<sequence>MLINLYYLLPVEELSYSYYSVPLKIECCVCSFVVIGFVGSIDGRTRSNTMKDIRKSPTNLNNNKMGQSASVSRVSDHSKEASDANSNLRASIENQEGSMKTRFEQEILDSMNKSGIKDQLLLTGNKEVQTEYASEFNFDKIKNIVTLALKAAAEAAKASQTGGLSILLGDDVINTFVDLVGAICDSGKTNSSSTTTYSFMMNRLAPGFFVFISNSSVSLKDDQFFGKESVVTTSYYYKTVLSIDDTKRMDKFNSALLKAKTLNILKACQVENAQQFADNKITYEQWESAEETKTKAIDRIQKELDNIGFNTNSILIYRPPQPFTQPDEAAHQPDTDHSLATKALKVSTNVKHEKISQLFKSRAETGYYGYISL</sequence>
<evidence type="ECO:0000313" key="2">
    <source>
        <dbReference type="EMBL" id="EFA84264.1"/>
    </source>
</evidence>
<dbReference type="InParanoid" id="D3B4L6"/>
<gene>
    <name evidence="2" type="ORF">PPL_03341</name>
</gene>
<dbReference type="EMBL" id="ADBJ01000010">
    <property type="protein sequence ID" value="EFA84264.1"/>
    <property type="molecule type" value="Genomic_DNA"/>
</dbReference>
<feature type="region of interest" description="Disordered" evidence="1">
    <location>
        <begin position="48"/>
        <end position="91"/>
    </location>
</feature>
<protein>
    <submittedName>
        <fullName evidence="2">Uncharacterized protein</fullName>
    </submittedName>
</protein>
<feature type="compositionally biased region" description="Polar residues" evidence="1">
    <location>
        <begin position="56"/>
        <end position="73"/>
    </location>
</feature>
<dbReference type="AlphaFoldDB" id="D3B4L6"/>
<proteinExistence type="predicted"/>